<dbReference type="EMBL" id="SZZH01000001">
    <property type="protein sequence ID" value="TKV61247.1"/>
    <property type="molecule type" value="Genomic_DNA"/>
</dbReference>
<keyword evidence="1" id="KW-0472">Membrane</keyword>
<feature type="transmembrane region" description="Helical" evidence="1">
    <location>
        <begin position="6"/>
        <end position="26"/>
    </location>
</feature>
<evidence type="ECO:0000313" key="2">
    <source>
        <dbReference type="EMBL" id="TKV61247.1"/>
    </source>
</evidence>
<protein>
    <submittedName>
        <fullName evidence="2">Uncharacterized protein</fullName>
    </submittedName>
</protein>
<keyword evidence="3" id="KW-1185">Reference proteome</keyword>
<comment type="caution">
    <text evidence="2">The sequence shown here is derived from an EMBL/GenBank/DDBJ whole genome shotgun (WGS) entry which is preliminary data.</text>
</comment>
<keyword evidence="1" id="KW-1133">Transmembrane helix</keyword>
<dbReference type="OrthoDB" id="5193416at2"/>
<dbReference type="RefSeq" id="WP_137448551.1">
    <property type="nucleotide sequence ID" value="NZ_SZZH01000001.1"/>
</dbReference>
<sequence length="79" mass="8409">MTILQTLLVFVGGPVLIYLGMALFVFTTGRARRHQAYKVGQEWQYAPQWWAGDQPVAVPGAGGAAATSGSTRGGARGTW</sequence>
<name>A0A4U6QL32_9ACTN</name>
<proteinExistence type="predicted"/>
<keyword evidence="1" id="KW-0812">Transmembrane</keyword>
<dbReference type="AlphaFoldDB" id="A0A4U6QL32"/>
<reference evidence="2 3" key="1">
    <citation type="submission" date="2019-05" db="EMBL/GenBank/DDBJ databases">
        <title>Nakamurella sp. N5BH11, whole genome shotgun sequence.</title>
        <authorList>
            <person name="Tuo L."/>
        </authorList>
    </citation>
    <scope>NUCLEOTIDE SEQUENCE [LARGE SCALE GENOMIC DNA]</scope>
    <source>
        <strain evidence="2 3">N5BH11</strain>
    </source>
</reference>
<evidence type="ECO:0000313" key="3">
    <source>
        <dbReference type="Proteomes" id="UP000306985"/>
    </source>
</evidence>
<gene>
    <name evidence="2" type="ORF">FDO65_06405</name>
</gene>
<organism evidence="2 3">
    <name type="scientific">Nakamurella flava</name>
    <dbReference type="NCBI Taxonomy" id="2576308"/>
    <lineage>
        <taxon>Bacteria</taxon>
        <taxon>Bacillati</taxon>
        <taxon>Actinomycetota</taxon>
        <taxon>Actinomycetes</taxon>
        <taxon>Nakamurellales</taxon>
        <taxon>Nakamurellaceae</taxon>
        <taxon>Nakamurella</taxon>
    </lineage>
</organism>
<dbReference type="Proteomes" id="UP000306985">
    <property type="component" value="Unassembled WGS sequence"/>
</dbReference>
<evidence type="ECO:0000256" key="1">
    <source>
        <dbReference type="SAM" id="Phobius"/>
    </source>
</evidence>
<accession>A0A4U6QL32</accession>